<reference evidence="12 13" key="1">
    <citation type="submission" date="2018-08" db="EMBL/GenBank/DDBJ databases">
        <title>Aphanomyces genome sequencing and annotation.</title>
        <authorList>
            <person name="Minardi D."/>
            <person name="Oidtmann B."/>
            <person name="Van Der Giezen M."/>
            <person name="Studholme D.J."/>
        </authorList>
    </citation>
    <scope>NUCLEOTIDE SEQUENCE [LARGE SCALE GENOMIC DNA]</scope>
    <source>
        <strain evidence="12 13">Sv</strain>
    </source>
</reference>
<feature type="transmembrane region" description="Helical" evidence="9">
    <location>
        <begin position="210"/>
        <end position="234"/>
    </location>
</feature>
<evidence type="ECO:0000256" key="7">
    <source>
        <dbReference type="ARBA" id="ARBA00022989"/>
    </source>
</evidence>
<accession>A0A3R6ZY55</accession>
<dbReference type="InterPro" id="IPR003593">
    <property type="entry name" value="AAA+_ATPase"/>
</dbReference>
<dbReference type="CDD" id="cd03250">
    <property type="entry name" value="ABCC_MRP_domain1"/>
    <property type="match status" value="1"/>
</dbReference>
<proteinExistence type="predicted"/>
<keyword evidence="3 9" id="KW-0812">Transmembrane</keyword>
<dbReference type="Gene3D" id="3.40.50.300">
    <property type="entry name" value="P-loop containing nucleotide triphosphate hydrolases"/>
    <property type="match status" value="1"/>
</dbReference>
<evidence type="ECO:0000256" key="4">
    <source>
        <dbReference type="ARBA" id="ARBA00022737"/>
    </source>
</evidence>
<evidence type="ECO:0000259" key="10">
    <source>
        <dbReference type="PROSITE" id="PS50893"/>
    </source>
</evidence>
<dbReference type="Proteomes" id="UP000285712">
    <property type="component" value="Unassembled WGS sequence"/>
</dbReference>
<evidence type="ECO:0000256" key="1">
    <source>
        <dbReference type="ARBA" id="ARBA00004128"/>
    </source>
</evidence>
<dbReference type="SUPFAM" id="SSF90123">
    <property type="entry name" value="ABC transporter transmembrane region"/>
    <property type="match status" value="2"/>
</dbReference>
<dbReference type="InterPro" id="IPR044746">
    <property type="entry name" value="ABCC_6TM_D1"/>
</dbReference>
<evidence type="ECO:0000256" key="6">
    <source>
        <dbReference type="ARBA" id="ARBA00022840"/>
    </source>
</evidence>
<dbReference type="CDD" id="cd18579">
    <property type="entry name" value="ABC_6TM_ABCC_D1"/>
    <property type="match status" value="1"/>
</dbReference>
<dbReference type="PROSITE" id="PS50929">
    <property type="entry name" value="ABC_TM1F"/>
    <property type="match status" value="2"/>
</dbReference>
<organism evidence="12 13">
    <name type="scientific">Aphanomyces astaci</name>
    <name type="common">Crayfish plague agent</name>
    <dbReference type="NCBI Taxonomy" id="112090"/>
    <lineage>
        <taxon>Eukaryota</taxon>
        <taxon>Sar</taxon>
        <taxon>Stramenopiles</taxon>
        <taxon>Oomycota</taxon>
        <taxon>Saprolegniomycetes</taxon>
        <taxon>Saprolegniales</taxon>
        <taxon>Verrucalvaceae</taxon>
        <taxon>Aphanomyces</taxon>
    </lineage>
</organism>
<feature type="transmembrane region" description="Helical" evidence="9">
    <location>
        <begin position="696"/>
        <end position="715"/>
    </location>
</feature>
<feature type="transmembrane region" description="Helical" evidence="9">
    <location>
        <begin position="125"/>
        <end position="142"/>
    </location>
</feature>
<feature type="transmembrane region" description="Helical" evidence="9">
    <location>
        <begin position="240"/>
        <end position="259"/>
    </location>
</feature>
<dbReference type="InterPro" id="IPR003439">
    <property type="entry name" value="ABC_transporter-like_ATP-bd"/>
</dbReference>
<dbReference type="FunFam" id="3.40.50.300:FF:000997">
    <property type="entry name" value="Multidrug resistance-associated protein 1"/>
    <property type="match status" value="1"/>
</dbReference>
<keyword evidence="7 9" id="KW-1133">Transmembrane helix</keyword>
<dbReference type="InterPro" id="IPR036640">
    <property type="entry name" value="ABC1_TM_sf"/>
</dbReference>
<feature type="transmembrane region" description="Helical" evidence="9">
    <location>
        <begin position="311"/>
        <end position="331"/>
    </location>
</feature>
<dbReference type="EMBL" id="QUTG01004999">
    <property type="protein sequence ID" value="RHY86603.1"/>
    <property type="molecule type" value="Genomic_DNA"/>
</dbReference>
<comment type="subcellular location">
    <subcellularLocation>
        <location evidence="1">Vacuole membrane</location>
        <topology evidence="1">Multi-pass membrane protein</topology>
    </subcellularLocation>
</comment>
<dbReference type="Pfam" id="PF00664">
    <property type="entry name" value="ABC_membrane"/>
    <property type="match status" value="2"/>
</dbReference>
<dbReference type="PANTHER" id="PTHR24223:SF443">
    <property type="entry name" value="MULTIDRUG-RESISTANCE LIKE PROTEIN 1, ISOFORM I"/>
    <property type="match status" value="1"/>
</dbReference>
<dbReference type="Pfam" id="PF00005">
    <property type="entry name" value="ABC_tran"/>
    <property type="match status" value="1"/>
</dbReference>
<dbReference type="InterPro" id="IPR050173">
    <property type="entry name" value="ABC_transporter_C-like"/>
</dbReference>
<keyword evidence="6" id="KW-0067">ATP-binding</keyword>
<dbReference type="SMART" id="SM00382">
    <property type="entry name" value="AAA"/>
    <property type="match status" value="1"/>
</dbReference>
<keyword evidence="5" id="KW-0547">Nucleotide-binding</keyword>
<dbReference type="Gene3D" id="1.20.1560.10">
    <property type="entry name" value="ABC transporter type 1, transmembrane domain"/>
    <property type="match status" value="2"/>
</dbReference>
<protein>
    <recommendedName>
        <fullName evidence="14">ABC transmembrane type-1 domain-containing protein</fullName>
    </recommendedName>
</protein>
<evidence type="ECO:0000259" key="11">
    <source>
        <dbReference type="PROSITE" id="PS50929"/>
    </source>
</evidence>
<keyword evidence="2" id="KW-0813">Transport</keyword>
<feature type="domain" description="ABC transporter" evidence="10">
    <location>
        <begin position="413"/>
        <end position="638"/>
    </location>
</feature>
<gene>
    <name evidence="12" type="ORF">DYB35_010197</name>
</gene>
<dbReference type="GO" id="GO:0016887">
    <property type="term" value="F:ATP hydrolysis activity"/>
    <property type="evidence" value="ECO:0007669"/>
    <property type="project" value="InterPro"/>
</dbReference>
<keyword evidence="8 9" id="KW-0472">Membrane</keyword>
<dbReference type="GO" id="GO:0140359">
    <property type="term" value="F:ABC-type transporter activity"/>
    <property type="evidence" value="ECO:0007669"/>
    <property type="project" value="InterPro"/>
</dbReference>
<evidence type="ECO:0000256" key="5">
    <source>
        <dbReference type="ARBA" id="ARBA00022741"/>
    </source>
</evidence>
<evidence type="ECO:0008006" key="14">
    <source>
        <dbReference type="Google" id="ProtNLM"/>
    </source>
</evidence>
<feature type="domain" description="ABC transmembrane type-1" evidence="11">
    <location>
        <begin position="711"/>
        <end position="895"/>
    </location>
</feature>
<feature type="transmembrane region" description="Helical" evidence="9">
    <location>
        <begin position="745"/>
        <end position="773"/>
    </location>
</feature>
<evidence type="ECO:0000256" key="3">
    <source>
        <dbReference type="ARBA" id="ARBA00022692"/>
    </source>
</evidence>
<dbReference type="PROSITE" id="PS50893">
    <property type="entry name" value="ABC_TRANSPORTER_2"/>
    <property type="match status" value="1"/>
</dbReference>
<evidence type="ECO:0000313" key="13">
    <source>
        <dbReference type="Proteomes" id="UP000285712"/>
    </source>
</evidence>
<feature type="transmembrane region" description="Helical" evidence="9">
    <location>
        <begin position="816"/>
        <end position="842"/>
    </location>
</feature>
<dbReference type="InterPro" id="IPR011527">
    <property type="entry name" value="ABC1_TM_dom"/>
</dbReference>
<evidence type="ECO:0000256" key="9">
    <source>
        <dbReference type="SAM" id="Phobius"/>
    </source>
</evidence>
<dbReference type="AlphaFoldDB" id="A0A3R6ZY55"/>
<dbReference type="VEuPathDB" id="FungiDB:H257_06159"/>
<sequence>MLSSNQPKYSTFGGAASTVHPREAASWFSQVFLTWCTPLVHLQHALNIEDIWQLEAANTAESNTKRFLTAFGRSKSVFRACANVYGAWFAVAGVLGLVLRLLELVGPIVLQKIVGATNDRASSHLYYWLAVLLVSKVARAILWSHMVMLEDILGIQYVHIHPFLGRISCVCRFVGGLKGALFQRLVSKASVQPGEVPDLANVYSADMDNLLWASISFNNLWIMPTQILVISYLLYQELGVAAFAGLGMLVLSLCLGAFISTIQSKAFDRVSTARDDRMQAVKETFGSILIVKLHAWEQKYLSDFALEMGHVWTLMFSGAISIFVLWASPLFVSMTSFAMYTMVLGQPLTASKVFTALALFRLLQNPMSEIPDNITAVVEANVSLDRIQEYLDQADQPARPAPAVTPESEDTVIAIENGTFTWGDDGGAPILKNVSLTVSRGDLVVVHGKVGSGKSSLCMAILGEMHQTEGTTGVYGSTAYCSQEPWIQQMSVRDNILFGSPFDSRKYTRVVEACGLLPDFGLMAFGDLTEVGSKGRNLSGGQKARISLARACYSDADIVILDAPLAAIDAVVQKQIMTKCVETLLKARTVILVTHNGDIISSPNVNRLVRLEDGSTEHSHVKPSEPVVAAKVADVVVKIPCVVAKPVMDNRSMPSPLWSPRTMEAGDKWNEHFDHAISETVGEEERAVGRVGLDVYASYIAAFGGWRTIGLLFVFQTATQVLQVGSDVWLGVWTSSDDAVVQTKWYLGIYTSLCLGMMVAVLCRTILVAVSGVRASRVMFGKMMSALISTPMSFFDDTPLGRVVNRFAEDMSLIDIWLPFSYAGVAGWFFSVASSLLTAMFVVTTDTVVRWCGLLFLPMIYVYIRVAQLYLRPSRELTRLWNVTNSPVLSFLDEIEHGPSIHLCWCGGIVHFTQTWT</sequence>
<dbReference type="GO" id="GO:0005774">
    <property type="term" value="C:vacuolar membrane"/>
    <property type="evidence" value="ECO:0007669"/>
    <property type="project" value="UniProtKB-SubCell"/>
</dbReference>
<evidence type="ECO:0000256" key="2">
    <source>
        <dbReference type="ARBA" id="ARBA00022448"/>
    </source>
</evidence>
<dbReference type="SUPFAM" id="SSF52540">
    <property type="entry name" value="P-loop containing nucleoside triphosphate hydrolases"/>
    <property type="match status" value="1"/>
</dbReference>
<feature type="transmembrane region" description="Helical" evidence="9">
    <location>
        <begin position="848"/>
        <end position="871"/>
    </location>
</feature>
<dbReference type="GO" id="GO:0005524">
    <property type="term" value="F:ATP binding"/>
    <property type="evidence" value="ECO:0007669"/>
    <property type="project" value="UniProtKB-KW"/>
</dbReference>
<keyword evidence="4" id="KW-0677">Repeat</keyword>
<name>A0A3R6ZY55_APHAT</name>
<dbReference type="InterPro" id="IPR027417">
    <property type="entry name" value="P-loop_NTPase"/>
</dbReference>
<evidence type="ECO:0000313" key="12">
    <source>
        <dbReference type="EMBL" id="RHY86603.1"/>
    </source>
</evidence>
<feature type="transmembrane region" description="Helical" evidence="9">
    <location>
        <begin position="82"/>
        <end position="102"/>
    </location>
</feature>
<dbReference type="PANTHER" id="PTHR24223">
    <property type="entry name" value="ATP-BINDING CASSETTE SUB-FAMILY C"/>
    <property type="match status" value="1"/>
</dbReference>
<feature type="domain" description="ABC transmembrane type-1" evidence="11">
    <location>
        <begin position="90"/>
        <end position="379"/>
    </location>
</feature>
<evidence type="ECO:0000256" key="8">
    <source>
        <dbReference type="ARBA" id="ARBA00023136"/>
    </source>
</evidence>
<comment type="caution">
    <text evidence="12">The sequence shown here is derived from an EMBL/GenBank/DDBJ whole genome shotgun (WGS) entry which is preliminary data.</text>
</comment>